<dbReference type="GO" id="GO:0005085">
    <property type="term" value="F:guanyl-nucleotide exchange factor activity"/>
    <property type="evidence" value="ECO:0007669"/>
    <property type="project" value="TreeGrafter"/>
</dbReference>
<organism evidence="6 7">
    <name type="scientific">Emergomyces africanus</name>
    <dbReference type="NCBI Taxonomy" id="1955775"/>
    <lineage>
        <taxon>Eukaryota</taxon>
        <taxon>Fungi</taxon>
        <taxon>Dikarya</taxon>
        <taxon>Ascomycota</taxon>
        <taxon>Pezizomycotina</taxon>
        <taxon>Eurotiomycetes</taxon>
        <taxon>Eurotiomycetidae</taxon>
        <taxon>Onygenales</taxon>
        <taxon>Ajellomycetaceae</taxon>
        <taxon>Emergomyces</taxon>
    </lineage>
</organism>
<dbReference type="SUPFAM" id="SSF50985">
    <property type="entry name" value="RCC1/BLIP-II"/>
    <property type="match status" value="1"/>
</dbReference>
<dbReference type="EMBL" id="LGUA01000406">
    <property type="protein sequence ID" value="OAX81792.1"/>
    <property type="molecule type" value="Genomic_DNA"/>
</dbReference>
<feature type="region of interest" description="Disordered" evidence="4">
    <location>
        <begin position="1"/>
        <end position="64"/>
    </location>
</feature>
<dbReference type="InterPro" id="IPR000408">
    <property type="entry name" value="Reg_chr_condens"/>
</dbReference>
<feature type="repeat" description="RCC1" evidence="3">
    <location>
        <begin position="431"/>
        <end position="494"/>
    </location>
</feature>
<proteinExistence type="predicted"/>
<feature type="compositionally biased region" description="Low complexity" evidence="4">
    <location>
        <begin position="1"/>
        <end position="21"/>
    </location>
</feature>
<keyword evidence="1" id="KW-0344">Guanine-nucleotide releasing factor</keyword>
<accession>A0A1B7NYD3</accession>
<keyword evidence="2" id="KW-0677">Repeat</keyword>
<evidence type="ECO:0000256" key="4">
    <source>
        <dbReference type="SAM" id="MobiDB-lite"/>
    </source>
</evidence>
<reference evidence="6 7" key="1">
    <citation type="submission" date="2015-07" db="EMBL/GenBank/DDBJ databases">
        <title>Emmonsia species relationships and genome sequence.</title>
        <authorList>
            <person name="Cuomo C.A."/>
            <person name="Schwartz I.S."/>
            <person name="Kenyon C."/>
            <person name="de Hoog G.S."/>
            <person name="Govender N.P."/>
            <person name="Botha A."/>
            <person name="Moreno L."/>
            <person name="de Vries M."/>
            <person name="Munoz J.F."/>
            <person name="Stielow J.B."/>
        </authorList>
    </citation>
    <scope>NUCLEOTIDE SEQUENCE [LARGE SCALE GENOMIC DNA]</scope>
    <source>
        <strain evidence="6 7">CBS 136260</strain>
    </source>
</reference>
<evidence type="ECO:0000259" key="5">
    <source>
        <dbReference type="Pfam" id="PF25390"/>
    </source>
</evidence>
<dbReference type="GO" id="GO:0005737">
    <property type="term" value="C:cytoplasm"/>
    <property type="evidence" value="ECO:0007669"/>
    <property type="project" value="TreeGrafter"/>
</dbReference>
<dbReference type="PROSITE" id="PS00625">
    <property type="entry name" value="RCC1_1"/>
    <property type="match status" value="1"/>
</dbReference>
<dbReference type="PRINTS" id="PR00633">
    <property type="entry name" value="RCCNDNSATION"/>
</dbReference>
<feature type="region of interest" description="Disordered" evidence="4">
    <location>
        <begin position="209"/>
        <end position="243"/>
    </location>
</feature>
<evidence type="ECO:0000256" key="3">
    <source>
        <dbReference type="PROSITE-ProRule" id="PRU00235"/>
    </source>
</evidence>
<keyword evidence="7" id="KW-1185">Reference proteome</keyword>
<gene>
    <name evidence="6" type="ORF">ACJ72_03859</name>
</gene>
<dbReference type="InterPro" id="IPR009091">
    <property type="entry name" value="RCC1/BLIP-II"/>
</dbReference>
<dbReference type="PROSITE" id="PS50012">
    <property type="entry name" value="RCC1_3"/>
    <property type="match status" value="5"/>
</dbReference>
<feature type="repeat" description="RCC1" evidence="3">
    <location>
        <begin position="267"/>
        <end position="319"/>
    </location>
</feature>
<dbReference type="PROSITE" id="PS00626">
    <property type="entry name" value="RCC1_2"/>
    <property type="match status" value="3"/>
</dbReference>
<dbReference type="PANTHER" id="PTHR45982:SF1">
    <property type="entry name" value="REGULATOR OF CHROMOSOME CONDENSATION"/>
    <property type="match status" value="1"/>
</dbReference>
<evidence type="ECO:0000313" key="7">
    <source>
        <dbReference type="Proteomes" id="UP000091918"/>
    </source>
</evidence>
<dbReference type="PANTHER" id="PTHR45982">
    <property type="entry name" value="REGULATOR OF CHROMOSOME CONDENSATION"/>
    <property type="match status" value="1"/>
</dbReference>
<feature type="compositionally biased region" description="Acidic residues" evidence="4">
    <location>
        <begin position="216"/>
        <end position="227"/>
    </location>
</feature>
<feature type="repeat" description="RCC1" evidence="3">
    <location>
        <begin position="320"/>
        <end position="373"/>
    </location>
</feature>
<sequence length="554" mass="58640">MAPRKTAARAAGAPPKTTTKAQKTKKTAPEPATRSSTEAAAAPKAKPGHRPSSKKASPIEQAENVQVNGMSPAADNEHNEIDWKVDAPKKRKAIADEVATREPKKARVAKAPVVKPKVVINHAPTQRLNVYVCGEGSSGELGLGAAKNVVDVKRPRLNPHLLADKVGVVQIATGGMHCVALTHDNKILTWGVNDQGALGRDTTWDGVYKDIKEGGESDSDSDSDDESGLNPRESTPAAVPSDSFPEDTIFVQVAASDSASFALTDVGSVYGWGTFRSNDGILGFDGQTKVQRTPILLPTLKKIKAITCGANHVLALNDKGSVFAWGSGQQNQLGRRIIERTKINGLQPREFGLPKNMIGLGCGSYHSFAIHKSGKVYAWGLNSFGETGISEGAGESEAAILHPAVVQSLADKDVIQVCGGTHHSLALTSKGECLAFGRLDGFQTGLKIDSLPESSIIRDDRNKPRILITPTPIPGIDACHIGSGSEHSIAIDKDGRAWSWGFSANYQTGQGTDNDIEVASIVDNTAVRGKRLNWADAGGQYSVFTEIASANANS</sequence>
<evidence type="ECO:0000313" key="6">
    <source>
        <dbReference type="EMBL" id="OAX81792.1"/>
    </source>
</evidence>
<feature type="repeat" description="RCC1" evidence="3">
    <location>
        <begin position="128"/>
        <end position="184"/>
    </location>
</feature>
<name>A0A1B7NYD3_9EURO</name>
<dbReference type="InterPro" id="IPR058923">
    <property type="entry name" value="RCC1-like_dom"/>
</dbReference>
<dbReference type="InterPro" id="IPR051553">
    <property type="entry name" value="Ran_GTPase-activating"/>
</dbReference>
<protein>
    <recommendedName>
        <fullName evidence="5">RCC1-like domain-containing protein</fullName>
    </recommendedName>
</protein>
<dbReference type="Gene3D" id="2.130.10.30">
    <property type="entry name" value="Regulator of chromosome condensation 1/beta-lactamase-inhibitor protein II"/>
    <property type="match status" value="1"/>
</dbReference>
<dbReference type="Pfam" id="PF25390">
    <property type="entry name" value="WD40_RLD"/>
    <property type="match status" value="1"/>
</dbReference>
<comment type="caution">
    <text evidence="6">The sequence shown here is derived from an EMBL/GenBank/DDBJ whole genome shotgun (WGS) entry which is preliminary data.</text>
</comment>
<evidence type="ECO:0000256" key="1">
    <source>
        <dbReference type="ARBA" id="ARBA00022658"/>
    </source>
</evidence>
<dbReference type="OrthoDB" id="61110at2759"/>
<dbReference type="Proteomes" id="UP000091918">
    <property type="component" value="Unassembled WGS sequence"/>
</dbReference>
<dbReference type="AlphaFoldDB" id="A0A1B7NYD3"/>
<feature type="domain" description="RCC1-like" evidence="5">
    <location>
        <begin position="130"/>
        <end position="544"/>
    </location>
</feature>
<feature type="repeat" description="RCC1" evidence="3">
    <location>
        <begin position="374"/>
        <end position="430"/>
    </location>
</feature>
<evidence type="ECO:0000256" key="2">
    <source>
        <dbReference type="ARBA" id="ARBA00022737"/>
    </source>
</evidence>
<dbReference type="STRING" id="1658172.A0A1B7NYD3"/>